<dbReference type="RefSeq" id="WP_010625364.1">
    <property type="nucleotide sequence ID" value="NZ_AZFA01000005.1"/>
</dbReference>
<dbReference type="Gene3D" id="3.10.180.10">
    <property type="entry name" value="2,3-Dihydroxybiphenyl 1,2-Dioxygenase, domain 1"/>
    <property type="match status" value="1"/>
</dbReference>
<feature type="domain" description="Glyoxalase-like" evidence="1">
    <location>
        <begin position="7"/>
        <end position="191"/>
    </location>
</feature>
<evidence type="ECO:0000259" key="1">
    <source>
        <dbReference type="Pfam" id="PF13468"/>
    </source>
</evidence>
<dbReference type="eggNOG" id="COG0346">
    <property type="taxonomic scope" value="Bacteria"/>
</dbReference>
<name>A0A0R1SE96_9LACO</name>
<dbReference type="PATRIC" id="fig|1423815.3.peg.1902"/>
<sequence>MVEILKWDHTIIDVNDINTAIRKFSDLGMIFHYGGKHEQWGTENAVGYFGLNYIELMSVYDNELANKVVRDGATSIYDCIRNLPAQHVNTLGFRTNDIKTVHERLLSQNFPVEDIQTGQRKEPDGNLITWKIFFVRNKFFNVAYPYVVQWNEPDYIRKESLIKKQLLVDHPQKGITVKQAIYHVTNPEMVAIKFGQFIGINPVRNGNDFVIDFGVKQIVFTSGMENHITDLVFSDSGTLAGKVFQLGDAKLQFE</sequence>
<gene>
    <name evidence="2" type="ORF">FC27_GL001859</name>
</gene>
<accession>A0A0R1SE96</accession>
<dbReference type="InterPro" id="IPR029068">
    <property type="entry name" value="Glyas_Bleomycin-R_OHBP_Dase"/>
</dbReference>
<proteinExistence type="predicted"/>
<dbReference type="PANTHER" id="PTHR40265">
    <property type="entry name" value="BLL2707 PROTEIN"/>
    <property type="match status" value="1"/>
</dbReference>
<dbReference type="PANTHER" id="PTHR40265:SF1">
    <property type="entry name" value="GLYOXALASE-LIKE DOMAIN-CONTAINING PROTEIN"/>
    <property type="match status" value="1"/>
</dbReference>
<dbReference type="EMBL" id="AZFA01000005">
    <property type="protein sequence ID" value="KRL67543.1"/>
    <property type="molecule type" value="Genomic_DNA"/>
</dbReference>
<dbReference type="STRING" id="1423815.FC27_GL001859"/>
<dbReference type="Proteomes" id="UP000051647">
    <property type="component" value="Unassembled WGS sequence"/>
</dbReference>
<reference evidence="2 3" key="1">
    <citation type="journal article" date="2015" name="Genome Announc.">
        <title>Expanding the biotechnology potential of lactobacilli through comparative genomics of 213 strains and associated genera.</title>
        <authorList>
            <person name="Sun Z."/>
            <person name="Harris H.M."/>
            <person name="McCann A."/>
            <person name="Guo C."/>
            <person name="Argimon S."/>
            <person name="Zhang W."/>
            <person name="Yang X."/>
            <person name="Jeffery I.B."/>
            <person name="Cooney J.C."/>
            <person name="Kagawa T.F."/>
            <person name="Liu W."/>
            <person name="Song Y."/>
            <person name="Salvetti E."/>
            <person name="Wrobel A."/>
            <person name="Rasinkangas P."/>
            <person name="Parkhill J."/>
            <person name="Rea M.C."/>
            <person name="O'Sullivan O."/>
            <person name="Ritari J."/>
            <person name="Douillard F.P."/>
            <person name="Paul Ross R."/>
            <person name="Yang R."/>
            <person name="Briner A.E."/>
            <person name="Felis G.E."/>
            <person name="de Vos W.M."/>
            <person name="Barrangou R."/>
            <person name="Klaenhammer T.R."/>
            <person name="Caufield P.W."/>
            <person name="Cui Y."/>
            <person name="Zhang H."/>
            <person name="O'Toole P.W."/>
        </authorList>
    </citation>
    <scope>NUCLEOTIDE SEQUENCE [LARGE SCALE GENOMIC DNA]</scope>
    <source>
        <strain evidence="2 3">DSM 14857</strain>
    </source>
</reference>
<evidence type="ECO:0000313" key="2">
    <source>
        <dbReference type="EMBL" id="KRL67543.1"/>
    </source>
</evidence>
<keyword evidence="3" id="KW-1185">Reference proteome</keyword>
<protein>
    <recommendedName>
        <fullName evidence="1">Glyoxalase-like domain-containing protein</fullName>
    </recommendedName>
</protein>
<dbReference type="SUPFAM" id="SSF54593">
    <property type="entry name" value="Glyoxalase/Bleomycin resistance protein/Dihydroxybiphenyl dioxygenase"/>
    <property type="match status" value="1"/>
</dbReference>
<dbReference type="OrthoDB" id="9111355at2"/>
<dbReference type="AlphaFoldDB" id="A0A0R1SE96"/>
<dbReference type="Pfam" id="PF13468">
    <property type="entry name" value="Glyoxalase_3"/>
    <property type="match status" value="1"/>
</dbReference>
<organism evidence="2 3">
    <name type="scientific">Companilactobacillus versmoldensis DSM 14857 = KCTC 3814</name>
    <dbReference type="NCBI Taxonomy" id="1423815"/>
    <lineage>
        <taxon>Bacteria</taxon>
        <taxon>Bacillati</taxon>
        <taxon>Bacillota</taxon>
        <taxon>Bacilli</taxon>
        <taxon>Lactobacillales</taxon>
        <taxon>Lactobacillaceae</taxon>
        <taxon>Companilactobacillus</taxon>
    </lineage>
</organism>
<evidence type="ECO:0000313" key="3">
    <source>
        <dbReference type="Proteomes" id="UP000051647"/>
    </source>
</evidence>
<comment type="caution">
    <text evidence="2">The sequence shown here is derived from an EMBL/GenBank/DDBJ whole genome shotgun (WGS) entry which is preliminary data.</text>
</comment>
<dbReference type="InterPro" id="IPR025870">
    <property type="entry name" value="Glyoxalase-like_dom"/>
</dbReference>